<feature type="transmembrane region" description="Helical" evidence="6">
    <location>
        <begin position="154"/>
        <end position="170"/>
    </location>
</feature>
<feature type="transmembrane region" description="Helical" evidence="6">
    <location>
        <begin position="70"/>
        <end position="89"/>
    </location>
</feature>
<feature type="transmembrane region" description="Helical" evidence="6">
    <location>
        <begin position="37"/>
        <end position="58"/>
    </location>
</feature>
<feature type="transmembrane region" description="Helical" evidence="6">
    <location>
        <begin position="281"/>
        <end position="301"/>
    </location>
</feature>
<feature type="transmembrane region" description="Helical" evidence="6">
    <location>
        <begin position="182"/>
        <end position="201"/>
    </location>
</feature>
<dbReference type="Pfam" id="PF00892">
    <property type="entry name" value="EamA"/>
    <property type="match status" value="2"/>
</dbReference>
<sequence length="337" mass="36779">MESSSRKSLFFFVPTRETSRPFHRHSDVMNMTQSRSLAVPFAVCWAAVALFAVMDAMMKGLSLSIGLFNALFWRALTGSLLGLALMLITRRRWPERAVLRLHLLRGSVVALMASLFFWALMRMPLAEAIALSFIAPLIALYLAALLLGERIERAAVAASLLGLAGVGVILSGRMQGSYDWDALLGAGAVLLSAVLFAWNLIIQRQQAQLASPVEVAFFQHLVMFGLFGLCFLVARLLPGVALLRLDMPQAHAWLLIATAAALAFTSLAAFAWAYARAEAQYLIPVEYTAFIWAAIIGWLAFGERVTFSTIAGAVLIVAGCLIAARIRRPIEMHEGIA</sequence>
<dbReference type="STRING" id="76947.GCA_002080435_01799"/>
<feature type="transmembrane region" description="Helical" evidence="6">
    <location>
        <begin position="307"/>
        <end position="324"/>
    </location>
</feature>
<proteinExistence type="inferred from homology"/>
<dbReference type="InterPro" id="IPR037185">
    <property type="entry name" value="EmrE-like"/>
</dbReference>
<organism evidence="8 9">
    <name type="scientific">Sphingobium herbicidovorans (strain ATCC 700291 / DSM 11019 / CCUG 56400 / KCTC 2939 / LMG 18315 / NBRC 16415 / MH)</name>
    <name type="common">Sphingomonas herbicidovorans</name>
    <dbReference type="NCBI Taxonomy" id="1219045"/>
    <lineage>
        <taxon>Bacteria</taxon>
        <taxon>Pseudomonadati</taxon>
        <taxon>Pseudomonadota</taxon>
        <taxon>Alphaproteobacteria</taxon>
        <taxon>Sphingomonadales</taxon>
        <taxon>Sphingomonadaceae</taxon>
        <taxon>Sphingobium</taxon>
    </lineage>
</organism>
<evidence type="ECO:0000313" key="8">
    <source>
        <dbReference type="EMBL" id="KFG88536.1"/>
    </source>
</evidence>
<comment type="similarity">
    <text evidence="2">Belongs to the drug/metabolite transporter (DMT) superfamily. 10 TMS drug/metabolite exporter (DME) (TC 2.A.7.3) family.</text>
</comment>
<evidence type="ECO:0000256" key="6">
    <source>
        <dbReference type="SAM" id="Phobius"/>
    </source>
</evidence>
<evidence type="ECO:0000256" key="2">
    <source>
        <dbReference type="ARBA" id="ARBA00009853"/>
    </source>
</evidence>
<evidence type="ECO:0000256" key="4">
    <source>
        <dbReference type="ARBA" id="ARBA00022989"/>
    </source>
</evidence>
<feature type="transmembrane region" description="Helical" evidence="6">
    <location>
        <begin position="101"/>
        <end position="120"/>
    </location>
</feature>
<feature type="domain" description="EamA" evidence="7">
    <location>
        <begin position="46"/>
        <end position="170"/>
    </location>
</feature>
<dbReference type="PANTHER" id="PTHR22911">
    <property type="entry name" value="ACYL-MALONYL CONDENSING ENZYME-RELATED"/>
    <property type="match status" value="1"/>
</dbReference>
<evidence type="ECO:0000256" key="5">
    <source>
        <dbReference type="ARBA" id="ARBA00023136"/>
    </source>
</evidence>
<reference evidence="8" key="1">
    <citation type="submission" date="2014-08" db="EMBL/GenBank/DDBJ databases">
        <title>Draft genome sequences of Sphingobium herbicidovorans.</title>
        <authorList>
            <person name="Gan H.M."/>
            <person name="Gan H.Y."/>
            <person name="Savka M.A."/>
        </authorList>
    </citation>
    <scope>NUCLEOTIDE SEQUENCE [LARGE SCALE GENOMIC DNA]</scope>
    <source>
        <strain evidence="8">NBRC 16415</strain>
    </source>
</reference>
<comment type="subcellular location">
    <subcellularLocation>
        <location evidence="1">Membrane</location>
        <topology evidence="1">Multi-pass membrane protein</topology>
    </subcellularLocation>
</comment>
<accession>A0A086P568</accession>
<gene>
    <name evidence="8" type="ORF">BV98_003722</name>
</gene>
<dbReference type="Gene3D" id="1.10.3730.20">
    <property type="match status" value="1"/>
</dbReference>
<keyword evidence="9" id="KW-1185">Reference proteome</keyword>
<dbReference type="PANTHER" id="PTHR22911:SF6">
    <property type="entry name" value="SOLUTE CARRIER FAMILY 35 MEMBER G1"/>
    <property type="match status" value="1"/>
</dbReference>
<feature type="transmembrane region" description="Helical" evidence="6">
    <location>
        <begin position="250"/>
        <end position="274"/>
    </location>
</feature>
<dbReference type="SUPFAM" id="SSF103481">
    <property type="entry name" value="Multidrug resistance efflux transporter EmrE"/>
    <property type="match status" value="2"/>
</dbReference>
<evidence type="ECO:0000259" key="7">
    <source>
        <dbReference type="Pfam" id="PF00892"/>
    </source>
</evidence>
<name>A0A086P568_SPHHM</name>
<keyword evidence="3 6" id="KW-0812">Transmembrane</keyword>
<dbReference type="GO" id="GO:0016020">
    <property type="term" value="C:membrane"/>
    <property type="evidence" value="ECO:0007669"/>
    <property type="project" value="UniProtKB-SubCell"/>
</dbReference>
<dbReference type="AlphaFoldDB" id="A0A086P568"/>
<dbReference type="PATRIC" id="fig|1219045.3.peg.3780"/>
<keyword evidence="5 6" id="KW-0472">Membrane</keyword>
<protein>
    <submittedName>
        <fullName evidence="8">Permease</fullName>
    </submittedName>
</protein>
<feature type="domain" description="EamA" evidence="7">
    <location>
        <begin position="184"/>
        <end position="323"/>
    </location>
</feature>
<comment type="caution">
    <text evidence="8">The sequence shown here is derived from an EMBL/GenBank/DDBJ whole genome shotgun (WGS) entry which is preliminary data.</text>
</comment>
<dbReference type="eggNOG" id="COG0697">
    <property type="taxonomic scope" value="Bacteria"/>
</dbReference>
<keyword evidence="4 6" id="KW-1133">Transmembrane helix</keyword>
<evidence type="ECO:0000256" key="1">
    <source>
        <dbReference type="ARBA" id="ARBA00004141"/>
    </source>
</evidence>
<evidence type="ECO:0000313" key="9">
    <source>
        <dbReference type="Proteomes" id="UP000024284"/>
    </source>
</evidence>
<dbReference type="InterPro" id="IPR000620">
    <property type="entry name" value="EamA_dom"/>
</dbReference>
<feature type="transmembrane region" description="Helical" evidence="6">
    <location>
        <begin position="126"/>
        <end position="147"/>
    </location>
</feature>
<feature type="transmembrane region" description="Helical" evidence="6">
    <location>
        <begin position="213"/>
        <end position="238"/>
    </location>
</feature>
<evidence type="ECO:0000256" key="3">
    <source>
        <dbReference type="ARBA" id="ARBA00022692"/>
    </source>
</evidence>
<dbReference type="Proteomes" id="UP000024284">
    <property type="component" value="Unassembled WGS sequence"/>
</dbReference>
<dbReference type="EMBL" id="JFZA02000060">
    <property type="protein sequence ID" value="KFG88536.1"/>
    <property type="molecule type" value="Genomic_DNA"/>
</dbReference>